<evidence type="ECO:0008006" key="5">
    <source>
        <dbReference type="Google" id="ProtNLM"/>
    </source>
</evidence>
<organism evidence="4">
    <name type="scientific">marine sediment metagenome</name>
    <dbReference type="NCBI Taxonomy" id="412755"/>
    <lineage>
        <taxon>unclassified sequences</taxon>
        <taxon>metagenomes</taxon>
        <taxon>ecological metagenomes</taxon>
    </lineage>
</organism>
<dbReference type="Gene3D" id="3.30.720.90">
    <property type="match status" value="1"/>
</dbReference>
<protein>
    <recommendedName>
        <fullName evidence="5">50S ribosomal protein L38e</fullName>
    </recommendedName>
</protein>
<evidence type="ECO:0000256" key="1">
    <source>
        <dbReference type="ARBA" id="ARBA00007803"/>
    </source>
</evidence>
<gene>
    <name evidence="4" type="ORF">S01H1_16558</name>
</gene>
<evidence type="ECO:0000256" key="3">
    <source>
        <dbReference type="ARBA" id="ARBA00023274"/>
    </source>
</evidence>
<reference evidence="4" key="1">
    <citation type="journal article" date="2014" name="Front. Microbiol.">
        <title>High frequency of phylogenetically diverse reductive dehalogenase-homologous genes in deep subseafloor sedimentary metagenomes.</title>
        <authorList>
            <person name="Kawai M."/>
            <person name="Futagami T."/>
            <person name="Toyoda A."/>
            <person name="Takaki Y."/>
            <person name="Nishi S."/>
            <person name="Hori S."/>
            <person name="Arai W."/>
            <person name="Tsubouchi T."/>
            <person name="Morono Y."/>
            <person name="Uchiyama I."/>
            <person name="Ito T."/>
            <person name="Fujiyama A."/>
            <person name="Inagaki F."/>
            <person name="Takami H."/>
        </authorList>
    </citation>
    <scope>NUCLEOTIDE SEQUENCE</scope>
    <source>
        <strain evidence="4">Expedition CK06-06</strain>
    </source>
</reference>
<keyword evidence="2" id="KW-0689">Ribosomal protein</keyword>
<proteinExistence type="inferred from homology"/>
<keyword evidence="3" id="KW-0687">Ribonucleoprotein</keyword>
<dbReference type="GO" id="GO:1990904">
    <property type="term" value="C:ribonucleoprotein complex"/>
    <property type="evidence" value="ECO:0007669"/>
    <property type="project" value="UniProtKB-KW"/>
</dbReference>
<dbReference type="EMBL" id="BARS01008720">
    <property type="protein sequence ID" value="GAF82820.1"/>
    <property type="molecule type" value="Genomic_DNA"/>
</dbReference>
<comment type="similarity">
    <text evidence="1">Belongs to the eukaryotic ribosomal protein eL38 family.</text>
</comment>
<dbReference type="GO" id="GO:0003735">
    <property type="term" value="F:structural constituent of ribosome"/>
    <property type="evidence" value="ECO:0007669"/>
    <property type="project" value="InterPro"/>
</dbReference>
<name>X0U2Y5_9ZZZZ</name>
<sequence length="64" mass="7305">MPKEIFDQDEFLALAEGASMCIVKRLDDETKLKLKTPRYLYTIKLEPSEADALLGKIQCSKEEV</sequence>
<accession>X0U2Y5</accession>
<evidence type="ECO:0000256" key="2">
    <source>
        <dbReference type="ARBA" id="ARBA00022980"/>
    </source>
</evidence>
<dbReference type="InterPro" id="IPR002675">
    <property type="entry name" value="Ribosomal_eL38"/>
</dbReference>
<dbReference type="GO" id="GO:0006412">
    <property type="term" value="P:translation"/>
    <property type="evidence" value="ECO:0007669"/>
    <property type="project" value="InterPro"/>
</dbReference>
<dbReference type="Pfam" id="PF01781">
    <property type="entry name" value="Ribosomal_L38e"/>
    <property type="match status" value="1"/>
</dbReference>
<dbReference type="GO" id="GO:0005840">
    <property type="term" value="C:ribosome"/>
    <property type="evidence" value="ECO:0007669"/>
    <property type="project" value="UniProtKB-KW"/>
</dbReference>
<dbReference type="AlphaFoldDB" id="X0U2Y5"/>
<evidence type="ECO:0000313" key="4">
    <source>
        <dbReference type="EMBL" id="GAF82820.1"/>
    </source>
</evidence>
<comment type="caution">
    <text evidence="4">The sequence shown here is derived from an EMBL/GenBank/DDBJ whole genome shotgun (WGS) entry which is preliminary data.</text>
</comment>
<dbReference type="InterPro" id="IPR038464">
    <property type="entry name" value="Ribosomal_eL38_sf"/>
</dbReference>